<name>A0ABU6QQS9_9FABA</name>
<feature type="transmembrane region" description="Helical" evidence="1">
    <location>
        <begin position="30"/>
        <end position="51"/>
    </location>
</feature>
<dbReference type="EMBL" id="JASCZI010001067">
    <property type="protein sequence ID" value="MED6114198.1"/>
    <property type="molecule type" value="Genomic_DNA"/>
</dbReference>
<dbReference type="Proteomes" id="UP001341840">
    <property type="component" value="Unassembled WGS sequence"/>
</dbReference>
<evidence type="ECO:0000313" key="3">
    <source>
        <dbReference type="Proteomes" id="UP001341840"/>
    </source>
</evidence>
<feature type="non-terminal residue" evidence="2">
    <location>
        <position position="1"/>
    </location>
</feature>
<evidence type="ECO:0000313" key="2">
    <source>
        <dbReference type="EMBL" id="MED6114198.1"/>
    </source>
</evidence>
<protein>
    <submittedName>
        <fullName evidence="2">Uncharacterized protein</fullName>
    </submittedName>
</protein>
<gene>
    <name evidence="2" type="ORF">PIB30_078035</name>
</gene>
<evidence type="ECO:0000256" key="1">
    <source>
        <dbReference type="SAM" id="Phobius"/>
    </source>
</evidence>
<reference evidence="2 3" key="1">
    <citation type="journal article" date="2023" name="Plants (Basel)">
        <title>Bridging the Gap: Combining Genomics and Transcriptomics Approaches to Understand Stylosanthes scabra, an Orphan Legume from the Brazilian Caatinga.</title>
        <authorList>
            <person name="Ferreira-Neto J.R.C."/>
            <person name="da Silva M.D."/>
            <person name="Binneck E."/>
            <person name="de Melo N.F."/>
            <person name="da Silva R.H."/>
            <person name="de Melo A.L.T.M."/>
            <person name="Pandolfi V."/>
            <person name="Bustamante F.O."/>
            <person name="Brasileiro-Vidal A.C."/>
            <person name="Benko-Iseppon A.M."/>
        </authorList>
    </citation>
    <scope>NUCLEOTIDE SEQUENCE [LARGE SCALE GENOMIC DNA]</scope>
    <source>
        <tissue evidence="2">Leaves</tissue>
    </source>
</reference>
<keyword evidence="1" id="KW-0812">Transmembrane</keyword>
<accession>A0ABU6QQS9</accession>
<keyword evidence="1" id="KW-0472">Membrane</keyword>
<comment type="caution">
    <text evidence="2">The sequence shown here is derived from an EMBL/GenBank/DDBJ whole genome shotgun (WGS) entry which is preliminary data.</text>
</comment>
<sequence>ELKSPSAPEEPMPSLLLLWQPCDSFFSDGVAVHSFSVVAFFAISKNIAIFYHRSSCLSHRHTVLCASVDESSSIVLCLAPNRSPDPGKGSAINIEPSQKNLKLQKMFLT</sequence>
<keyword evidence="3" id="KW-1185">Reference proteome</keyword>
<proteinExistence type="predicted"/>
<organism evidence="2 3">
    <name type="scientific">Stylosanthes scabra</name>
    <dbReference type="NCBI Taxonomy" id="79078"/>
    <lineage>
        <taxon>Eukaryota</taxon>
        <taxon>Viridiplantae</taxon>
        <taxon>Streptophyta</taxon>
        <taxon>Embryophyta</taxon>
        <taxon>Tracheophyta</taxon>
        <taxon>Spermatophyta</taxon>
        <taxon>Magnoliopsida</taxon>
        <taxon>eudicotyledons</taxon>
        <taxon>Gunneridae</taxon>
        <taxon>Pentapetalae</taxon>
        <taxon>rosids</taxon>
        <taxon>fabids</taxon>
        <taxon>Fabales</taxon>
        <taxon>Fabaceae</taxon>
        <taxon>Papilionoideae</taxon>
        <taxon>50 kb inversion clade</taxon>
        <taxon>dalbergioids sensu lato</taxon>
        <taxon>Dalbergieae</taxon>
        <taxon>Pterocarpus clade</taxon>
        <taxon>Stylosanthes</taxon>
    </lineage>
</organism>
<keyword evidence="1" id="KW-1133">Transmembrane helix</keyword>